<organism evidence="7 8">
    <name type="scientific">Actinokineospora guangxiensis</name>
    <dbReference type="NCBI Taxonomy" id="1490288"/>
    <lineage>
        <taxon>Bacteria</taxon>
        <taxon>Bacillati</taxon>
        <taxon>Actinomycetota</taxon>
        <taxon>Actinomycetes</taxon>
        <taxon>Pseudonocardiales</taxon>
        <taxon>Pseudonocardiaceae</taxon>
        <taxon>Actinokineospora</taxon>
    </lineage>
</organism>
<dbReference type="RefSeq" id="WP_378248833.1">
    <property type="nucleotide sequence ID" value="NZ_JBHSKF010000009.1"/>
</dbReference>
<dbReference type="Pfam" id="PF01694">
    <property type="entry name" value="Rhomboid"/>
    <property type="match status" value="1"/>
</dbReference>
<keyword evidence="7" id="KW-0378">Hydrolase</keyword>
<dbReference type="PANTHER" id="PTHR43066">
    <property type="entry name" value="RHOMBOID-RELATED PROTEIN"/>
    <property type="match status" value="1"/>
</dbReference>
<keyword evidence="2 5" id="KW-0812">Transmembrane</keyword>
<dbReference type="InterPro" id="IPR022764">
    <property type="entry name" value="Peptidase_S54_rhomboid_dom"/>
</dbReference>
<comment type="caution">
    <text evidence="7">The sequence shown here is derived from an EMBL/GenBank/DDBJ whole genome shotgun (WGS) entry which is preliminary data.</text>
</comment>
<sequence length="208" mass="21846">MSTTPVKPDTGRVLPKEPLRAAIVVGAATVLLYLVELIDVILPADLDLNGIVPRTLGGLDGIVWMPFLHGGWPHLLSNTLPFVVLGFLVFANGFGQWIAVTATIWIVGGVGVWLTGASGSVHVGASGVIFGWMLFLLVRGVFNRSFRQLAVAVVLLAYWGTMLFGVLPGDPGISWQGHLFGALGGVLAAWMVSVANRQAGKAAPAVPS</sequence>
<reference evidence="8" key="1">
    <citation type="journal article" date="2019" name="Int. J. Syst. Evol. Microbiol.">
        <title>The Global Catalogue of Microorganisms (GCM) 10K type strain sequencing project: providing services to taxonomists for standard genome sequencing and annotation.</title>
        <authorList>
            <consortium name="The Broad Institute Genomics Platform"/>
            <consortium name="The Broad Institute Genome Sequencing Center for Infectious Disease"/>
            <person name="Wu L."/>
            <person name="Ma J."/>
        </authorList>
    </citation>
    <scope>NUCLEOTIDE SEQUENCE [LARGE SCALE GENOMIC DNA]</scope>
    <source>
        <strain evidence="8">CCUG 59778</strain>
    </source>
</reference>
<dbReference type="GO" id="GO:0008233">
    <property type="term" value="F:peptidase activity"/>
    <property type="evidence" value="ECO:0007669"/>
    <property type="project" value="UniProtKB-KW"/>
</dbReference>
<evidence type="ECO:0000256" key="1">
    <source>
        <dbReference type="ARBA" id="ARBA00004141"/>
    </source>
</evidence>
<dbReference type="Proteomes" id="UP001596157">
    <property type="component" value="Unassembled WGS sequence"/>
</dbReference>
<feature type="transmembrane region" description="Helical" evidence="5">
    <location>
        <begin position="21"/>
        <end position="42"/>
    </location>
</feature>
<gene>
    <name evidence="7" type="ORF">ACFPM7_18185</name>
</gene>
<accession>A0ABW0EQC9</accession>
<protein>
    <submittedName>
        <fullName evidence="7">Rhomboid family intramembrane serine protease</fullName>
        <ecNumber evidence="7">3.4.21.-</ecNumber>
    </submittedName>
</protein>
<evidence type="ECO:0000313" key="7">
    <source>
        <dbReference type="EMBL" id="MFC5288986.1"/>
    </source>
</evidence>
<feature type="domain" description="Peptidase S54 rhomboid" evidence="6">
    <location>
        <begin position="62"/>
        <end position="193"/>
    </location>
</feature>
<feature type="transmembrane region" description="Helical" evidence="5">
    <location>
        <begin position="173"/>
        <end position="192"/>
    </location>
</feature>
<feature type="transmembrane region" description="Helical" evidence="5">
    <location>
        <begin position="97"/>
        <end position="115"/>
    </location>
</feature>
<evidence type="ECO:0000313" key="8">
    <source>
        <dbReference type="Proteomes" id="UP001596157"/>
    </source>
</evidence>
<evidence type="ECO:0000256" key="3">
    <source>
        <dbReference type="ARBA" id="ARBA00022989"/>
    </source>
</evidence>
<evidence type="ECO:0000259" key="6">
    <source>
        <dbReference type="Pfam" id="PF01694"/>
    </source>
</evidence>
<dbReference type="Gene3D" id="1.20.1540.10">
    <property type="entry name" value="Rhomboid-like"/>
    <property type="match status" value="1"/>
</dbReference>
<keyword evidence="8" id="KW-1185">Reference proteome</keyword>
<feature type="transmembrane region" description="Helical" evidence="5">
    <location>
        <begin position="121"/>
        <end position="142"/>
    </location>
</feature>
<feature type="transmembrane region" description="Helical" evidence="5">
    <location>
        <begin position="62"/>
        <end position="90"/>
    </location>
</feature>
<evidence type="ECO:0000256" key="4">
    <source>
        <dbReference type="ARBA" id="ARBA00023136"/>
    </source>
</evidence>
<keyword evidence="4 5" id="KW-0472">Membrane</keyword>
<proteinExistence type="predicted"/>
<dbReference type="EMBL" id="JBHSKF010000009">
    <property type="protein sequence ID" value="MFC5288986.1"/>
    <property type="molecule type" value="Genomic_DNA"/>
</dbReference>
<feature type="transmembrane region" description="Helical" evidence="5">
    <location>
        <begin position="149"/>
        <end position="167"/>
    </location>
</feature>
<evidence type="ECO:0000256" key="2">
    <source>
        <dbReference type="ARBA" id="ARBA00022692"/>
    </source>
</evidence>
<dbReference type="InterPro" id="IPR035952">
    <property type="entry name" value="Rhomboid-like_sf"/>
</dbReference>
<dbReference type="GO" id="GO:0006508">
    <property type="term" value="P:proteolysis"/>
    <property type="evidence" value="ECO:0007669"/>
    <property type="project" value="UniProtKB-KW"/>
</dbReference>
<comment type="subcellular location">
    <subcellularLocation>
        <location evidence="1">Membrane</location>
        <topology evidence="1">Multi-pass membrane protein</topology>
    </subcellularLocation>
</comment>
<keyword evidence="3 5" id="KW-1133">Transmembrane helix</keyword>
<evidence type="ECO:0000256" key="5">
    <source>
        <dbReference type="SAM" id="Phobius"/>
    </source>
</evidence>
<keyword evidence="7" id="KW-0645">Protease</keyword>
<dbReference type="SUPFAM" id="SSF144091">
    <property type="entry name" value="Rhomboid-like"/>
    <property type="match status" value="1"/>
</dbReference>
<name>A0ABW0EQC9_9PSEU</name>
<dbReference type="EC" id="3.4.21.-" evidence="7"/>